<keyword evidence="2" id="KW-1185">Reference proteome</keyword>
<sequence>MKKFLKKLTTLLLVLTLPLTFIPKEAHASGEVIDGGMSVMGIVGNFLSTFFPLIAKSIDNLSINNGDYNEWISFAPPDFAQDKFYISMYDGINPNNSSLSYRIKIYSQTNAKNPVEVTLKSGQQYCVTADSNTPELYFEFFNGNETTPFERYCLPMEYHNKNFGIALGCNKKVYYLQKETNRVYNDQMMFKLFNVTFNSNFDRIYNGLSQENKEKYSPYIFRKTKAVSKKDMSPSNCVDNQSILNKIIYYQNYVPKPYFRETFENNALLAWDSFGNVGETLQKACEGGFSLYLSGDKAYIYKNLNATQFKTLTMFFYDDASVTSAKVMGTAFGSNFDSSDAFGSISIGVDTDASKNNYAFTVGRGGSWITSIPRSTGWHKLTWNCVSTTKTDIAIDDKFVYTACAYIDSVKSVALGDWWADGKDCAGKFFFDYVDVR</sequence>
<reference evidence="1" key="1">
    <citation type="journal article" date="2025" name="Int. J. Syst. Evol. Microbiol.">
        <title>Inconstantimicrobium mannanitabidum sp. nov., a novel member of the family Clostridiaceae isolated from anoxic soil under the treatment of reductive soil disinfestation.</title>
        <authorList>
            <person name="Ueki A."/>
            <person name="Tonouchi A."/>
            <person name="Honma S."/>
            <person name="Kaku N."/>
            <person name="Ueki K."/>
        </authorList>
    </citation>
    <scope>NUCLEOTIDE SEQUENCE</scope>
    <source>
        <strain evidence="1">TW13</strain>
    </source>
</reference>
<gene>
    <name evidence="1" type="ORF">rsdtw13_42140</name>
</gene>
<accession>A0ACB5RIJ8</accession>
<comment type="caution">
    <text evidence="1">The sequence shown here is derived from an EMBL/GenBank/DDBJ whole genome shotgun (WGS) entry which is preliminary data.</text>
</comment>
<name>A0ACB5RIJ8_9CLOT</name>
<evidence type="ECO:0000313" key="2">
    <source>
        <dbReference type="Proteomes" id="UP001058074"/>
    </source>
</evidence>
<organism evidence="1 2">
    <name type="scientific">Inconstantimicrobium mannanitabidum</name>
    <dbReference type="NCBI Taxonomy" id="1604901"/>
    <lineage>
        <taxon>Bacteria</taxon>
        <taxon>Bacillati</taxon>
        <taxon>Bacillota</taxon>
        <taxon>Clostridia</taxon>
        <taxon>Eubacteriales</taxon>
        <taxon>Clostridiaceae</taxon>
        <taxon>Inconstantimicrobium</taxon>
    </lineage>
</organism>
<evidence type="ECO:0000313" key="1">
    <source>
        <dbReference type="EMBL" id="GKX68956.1"/>
    </source>
</evidence>
<proteinExistence type="predicted"/>
<protein>
    <submittedName>
        <fullName evidence="1">Uncharacterized protein</fullName>
    </submittedName>
</protein>
<dbReference type="EMBL" id="BROD01000002">
    <property type="protein sequence ID" value="GKX68956.1"/>
    <property type="molecule type" value="Genomic_DNA"/>
</dbReference>
<dbReference type="Proteomes" id="UP001058074">
    <property type="component" value="Unassembled WGS sequence"/>
</dbReference>